<name>A0A381W620_9ZZZZ</name>
<protein>
    <submittedName>
        <fullName evidence="2">Uncharacterized protein</fullName>
    </submittedName>
</protein>
<sequence>MDLDAGELETMALTQPCTSSKTLVIVDGGLAGLQAIFGAAYLSLDSWEYPDKNAYAIASFLWSGVLTAGAVVGNGRANNCRLFNATLADARRGEASSLASYEWLGTPFPVPDLVANAFDPVFGSSISNTPKH</sequence>
<keyword evidence="1" id="KW-0812">Transmembrane</keyword>
<accession>A0A381W620</accession>
<evidence type="ECO:0000256" key="1">
    <source>
        <dbReference type="SAM" id="Phobius"/>
    </source>
</evidence>
<keyword evidence="1" id="KW-0472">Membrane</keyword>
<organism evidence="2">
    <name type="scientific">marine metagenome</name>
    <dbReference type="NCBI Taxonomy" id="408172"/>
    <lineage>
        <taxon>unclassified sequences</taxon>
        <taxon>metagenomes</taxon>
        <taxon>ecological metagenomes</taxon>
    </lineage>
</organism>
<feature type="transmembrane region" description="Helical" evidence="1">
    <location>
        <begin position="23"/>
        <end position="42"/>
    </location>
</feature>
<evidence type="ECO:0000313" key="2">
    <source>
        <dbReference type="EMBL" id="SVA47945.1"/>
    </source>
</evidence>
<dbReference type="EMBL" id="UINC01010807">
    <property type="protein sequence ID" value="SVA47945.1"/>
    <property type="molecule type" value="Genomic_DNA"/>
</dbReference>
<gene>
    <name evidence="2" type="ORF">METZ01_LOCUS100799</name>
</gene>
<proteinExistence type="predicted"/>
<keyword evidence="1" id="KW-1133">Transmembrane helix</keyword>
<feature type="transmembrane region" description="Helical" evidence="1">
    <location>
        <begin position="54"/>
        <end position="73"/>
    </location>
</feature>
<dbReference type="AlphaFoldDB" id="A0A381W620"/>
<reference evidence="2" key="1">
    <citation type="submission" date="2018-05" db="EMBL/GenBank/DDBJ databases">
        <authorList>
            <person name="Lanie J.A."/>
            <person name="Ng W.-L."/>
            <person name="Kazmierczak K.M."/>
            <person name="Andrzejewski T.M."/>
            <person name="Davidsen T.M."/>
            <person name="Wayne K.J."/>
            <person name="Tettelin H."/>
            <person name="Glass J.I."/>
            <person name="Rusch D."/>
            <person name="Podicherti R."/>
            <person name="Tsui H.-C.T."/>
            <person name="Winkler M.E."/>
        </authorList>
    </citation>
    <scope>NUCLEOTIDE SEQUENCE</scope>
</reference>